<keyword evidence="3" id="KW-0732">Signal</keyword>
<dbReference type="SUPFAM" id="SSF53850">
    <property type="entry name" value="Periplasmic binding protein-like II"/>
    <property type="match status" value="1"/>
</dbReference>
<dbReference type="InterPro" id="IPR006059">
    <property type="entry name" value="SBP"/>
</dbReference>
<dbReference type="Proteomes" id="UP000829708">
    <property type="component" value="Chromosome"/>
</dbReference>
<comment type="similarity">
    <text evidence="2">Belongs to the bacterial solute-binding protein 1 family.</text>
</comment>
<evidence type="ECO:0000256" key="1">
    <source>
        <dbReference type="ARBA" id="ARBA00004418"/>
    </source>
</evidence>
<evidence type="ECO:0000256" key="3">
    <source>
        <dbReference type="SAM" id="SignalP"/>
    </source>
</evidence>
<feature type="signal peptide" evidence="3">
    <location>
        <begin position="1"/>
        <end position="19"/>
    </location>
</feature>
<accession>A0ABY4DEW2</accession>
<evidence type="ECO:0000256" key="2">
    <source>
        <dbReference type="ARBA" id="ARBA00008520"/>
    </source>
</evidence>
<reference evidence="5" key="1">
    <citation type="journal article" date="2024" name="J Bioinform Genom">
        <title>Complete genome sequence of the type strain bacterium Sphaerochaeta associata GLS2t (VKM B-2742)t.</title>
        <authorList>
            <person name="Troshina O.Y."/>
            <person name="Tepeeva A.N."/>
            <person name="Arzamasceva V.O."/>
            <person name="Whitman W.B."/>
            <person name="Varghese N."/>
            <person name="Shapiro N."/>
            <person name="Woyke T."/>
            <person name="Kripides N.C."/>
            <person name="Vasilenko O.V."/>
        </authorList>
    </citation>
    <scope>NUCLEOTIDE SEQUENCE [LARGE SCALE GENOMIC DNA]</scope>
    <source>
        <strain evidence="5">GLS2T</strain>
    </source>
</reference>
<dbReference type="Pfam" id="PF13416">
    <property type="entry name" value="SBP_bac_8"/>
    <property type="match status" value="1"/>
</dbReference>
<dbReference type="EMBL" id="CP094929">
    <property type="protein sequence ID" value="UOM50466.1"/>
    <property type="molecule type" value="Genomic_DNA"/>
</dbReference>
<keyword evidence="5" id="KW-1185">Reference proteome</keyword>
<sequence length="516" mass="58759">MKKGMSFLMVLLSVSILFAAGTSEKATDKKMNITWTAYQMAPTNADAPMVKYYEEMFNVDFDVWNIDYQQYTELLNIRLAAGEIPDMFMVMNPVDLSKYVEQDLLAPIPLEKIKKFMPNTYAAYQKDFSNEFALGQIDGKIYGLASVSTGNVYRLPITYNKNWLDKLGLEVPTNIDEFEKVIYAFAHGDPDGNGKKDTYGLSMDGLNLLWGMYGMVPLQDYFSIKNGKIAYLPIEPEMKEALAYAHKWYKDGVLDPEFITGENTGGYWAISHSFINGRVGMTVRGNYYHWLFPGDYNEYDNGQAIPNQVGAVAKELLAINPDAKVAFGQPLKNKDGKQGGIRGYHMLSRFYGIGADVPEEKMDKILQILDYMSDSNPDKDAWAVARYGIEGESWRWLEKDRETILKLGEYKDREGFRFENGNVFWWTSGSLPKSRQAEWGTKMGFDQNGIYSVFPISLEAMNRYNAQLQTFREQTYIQIITGSKPLAYFDTFVAEYLKTGGKEVLDAVQAWYTANN</sequence>
<protein>
    <submittedName>
        <fullName evidence="4">Extracellular solute-binding protein</fullName>
    </submittedName>
</protein>
<evidence type="ECO:0000313" key="4">
    <source>
        <dbReference type="EMBL" id="UOM50466.1"/>
    </source>
</evidence>
<proteinExistence type="inferred from homology"/>
<dbReference type="PANTHER" id="PTHR43649">
    <property type="entry name" value="ARABINOSE-BINDING PROTEIN-RELATED"/>
    <property type="match status" value="1"/>
</dbReference>
<gene>
    <name evidence="4" type="ORF">MUG09_12965</name>
</gene>
<organism evidence="4 5">
    <name type="scientific">Sphaerochaeta associata</name>
    <dbReference type="NCBI Taxonomy" id="1129264"/>
    <lineage>
        <taxon>Bacteria</taxon>
        <taxon>Pseudomonadati</taxon>
        <taxon>Spirochaetota</taxon>
        <taxon>Spirochaetia</taxon>
        <taxon>Spirochaetales</taxon>
        <taxon>Sphaerochaetaceae</taxon>
        <taxon>Sphaerochaeta</taxon>
    </lineage>
</organism>
<evidence type="ECO:0000313" key="5">
    <source>
        <dbReference type="Proteomes" id="UP000829708"/>
    </source>
</evidence>
<name>A0ABY4DEW2_9SPIR</name>
<dbReference type="InterPro" id="IPR050490">
    <property type="entry name" value="Bact_solute-bd_prot1"/>
</dbReference>
<dbReference type="PANTHER" id="PTHR43649:SF12">
    <property type="entry name" value="DIACETYLCHITOBIOSE BINDING PROTEIN DASA"/>
    <property type="match status" value="1"/>
</dbReference>
<comment type="subcellular location">
    <subcellularLocation>
        <location evidence="1">Periplasm</location>
    </subcellularLocation>
</comment>
<feature type="chain" id="PRO_5047390043" evidence="3">
    <location>
        <begin position="20"/>
        <end position="516"/>
    </location>
</feature>
<dbReference type="RefSeq" id="WP_244771857.1">
    <property type="nucleotide sequence ID" value="NZ_CP094929.1"/>
</dbReference>
<dbReference type="Gene3D" id="3.40.190.10">
    <property type="entry name" value="Periplasmic binding protein-like II"/>
    <property type="match status" value="3"/>
</dbReference>